<sequence>MASGVLSHLKNFLHPHYVFNFILSVSFFFLKVTQPFCYMLFDDCTMEMREWELLTFLGCIIVLKNRKQLHFVFLPVPTYSGPEYITYFRGPNLQEELEHERRVTWLIEFYAAWSPQCVSFAPTFAELSAKYTLDNLRFGKMDASRYTSTAQGFKIDTSSWTKQLPTLILFQNGKEIRRRPAITPQGKVISKFVFSEENIIKDFELNELYLQCKKNPLKKDKKSNANKQHKENGKQKSE</sequence>
<evidence type="ECO:0000313" key="3">
    <source>
        <dbReference type="EMBL" id="KAK2170317.1"/>
    </source>
</evidence>
<dbReference type="PROSITE" id="PS51352">
    <property type="entry name" value="THIOREDOXIN_2"/>
    <property type="match status" value="1"/>
</dbReference>
<accession>A0AAD9NHC6</accession>
<dbReference type="GO" id="GO:0005737">
    <property type="term" value="C:cytoplasm"/>
    <property type="evidence" value="ECO:0007669"/>
    <property type="project" value="TreeGrafter"/>
</dbReference>
<dbReference type="EMBL" id="JAODUP010000003">
    <property type="protein sequence ID" value="KAK2170317.1"/>
    <property type="molecule type" value="Genomic_DNA"/>
</dbReference>
<feature type="domain" description="Thioredoxin" evidence="2">
    <location>
        <begin position="62"/>
        <end position="218"/>
    </location>
</feature>
<evidence type="ECO:0000313" key="4">
    <source>
        <dbReference type="Proteomes" id="UP001208570"/>
    </source>
</evidence>
<dbReference type="InterPro" id="IPR036249">
    <property type="entry name" value="Thioredoxin-like_sf"/>
</dbReference>
<organism evidence="3 4">
    <name type="scientific">Paralvinella palmiformis</name>
    <dbReference type="NCBI Taxonomy" id="53620"/>
    <lineage>
        <taxon>Eukaryota</taxon>
        <taxon>Metazoa</taxon>
        <taxon>Spiralia</taxon>
        <taxon>Lophotrochozoa</taxon>
        <taxon>Annelida</taxon>
        <taxon>Polychaeta</taxon>
        <taxon>Sedentaria</taxon>
        <taxon>Canalipalpata</taxon>
        <taxon>Terebellida</taxon>
        <taxon>Terebelliformia</taxon>
        <taxon>Alvinellidae</taxon>
        <taxon>Paralvinella</taxon>
    </lineage>
</organism>
<gene>
    <name evidence="3" type="ORF">LSH36_3g10056</name>
</gene>
<comment type="caution">
    <text evidence="3">The sequence shown here is derived from an EMBL/GenBank/DDBJ whole genome shotgun (WGS) entry which is preliminary data.</text>
</comment>
<dbReference type="Proteomes" id="UP001208570">
    <property type="component" value="Unassembled WGS sequence"/>
</dbReference>
<protein>
    <recommendedName>
        <fullName evidence="2">Thioredoxin domain-containing protein</fullName>
    </recommendedName>
</protein>
<proteinExistence type="predicted"/>
<evidence type="ECO:0000259" key="2">
    <source>
        <dbReference type="PROSITE" id="PS51352"/>
    </source>
</evidence>
<dbReference type="AlphaFoldDB" id="A0AAD9NHC6"/>
<evidence type="ECO:0000256" key="1">
    <source>
        <dbReference type="SAM" id="MobiDB-lite"/>
    </source>
</evidence>
<keyword evidence="4" id="KW-1185">Reference proteome</keyword>
<feature type="region of interest" description="Disordered" evidence="1">
    <location>
        <begin position="219"/>
        <end position="238"/>
    </location>
</feature>
<reference evidence="3" key="1">
    <citation type="journal article" date="2023" name="Mol. Biol. Evol.">
        <title>Third-Generation Sequencing Reveals the Adaptive Role of the Epigenome in Three Deep-Sea Polychaetes.</title>
        <authorList>
            <person name="Perez M."/>
            <person name="Aroh O."/>
            <person name="Sun Y."/>
            <person name="Lan Y."/>
            <person name="Juniper S.K."/>
            <person name="Young C.R."/>
            <person name="Angers B."/>
            <person name="Qian P.Y."/>
        </authorList>
    </citation>
    <scope>NUCLEOTIDE SEQUENCE</scope>
    <source>
        <strain evidence="3">P08H-3</strain>
    </source>
</reference>
<dbReference type="InterPro" id="IPR013766">
    <property type="entry name" value="Thioredoxin_domain"/>
</dbReference>
<name>A0AAD9NHC6_9ANNE</name>
<dbReference type="SUPFAM" id="SSF52833">
    <property type="entry name" value="Thioredoxin-like"/>
    <property type="match status" value="1"/>
</dbReference>
<dbReference type="Pfam" id="PF00085">
    <property type="entry name" value="Thioredoxin"/>
    <property type="match status" value="1"/>
</dbReference>
<feature type="compositionally biased region" description="Basic and acidic residues" evidence="1">
    <location>
        <begin position="228"/>
        <end position="238"/>
    </location>
</feature>
<dbReference type="PANTHER" id="PTHR45663">
    <property type="entry name" value="GEO12009P1"/>
    <property type="match status" value="1"/>
</dbReference>
<dbReference type="Gene3D" id="3.40.30.10">
    <property type="entry name" value="Glutaredoxin"/>
    <property type="match status" value="1"/>
</dbReference>
<dbReference type="GO" id="GO:0015035">
    <property type="term" value="F:protein-disulfide reductase activity"/>
    <property type="evidence" value="ECO:0007669"/>
    <property type="project" value="TreeGrafter"/>
</dbReference>
<dbReference type="PANTHER" id="PTHR45663:SF11">
    <property type="entry name" value="GEO12009P1"/>
    <property type="match status" value="1"/>
</dbReference>